<dbReference type="Gene3D" id="3.10.450.220">
    <property type="match status" value="2"/>
</dbReference>
<organism evidence="8 9">
    <name type="scientific">Apiospora hydei</name>
    <dbReference type="NCBI Taxonomy" id="1337664"/>
    <lineage>
        <taxon>Eukaryota</taxon>
        <taxon>Fungi</taxon>
        <taxon>Dikarya</taxon>
        <taxon>Ascomycota</taxon>
        <taxon>Pezizomycotina</taxon>
        <taxon>Sordariomycetes</taxon>
        <taxon>Xylariomycetidae</taxon>
        <taxon>Amphisphaeriales</taxon>
        <taxon>Apiosporaceae</taxon>
        <taxon>Apiospora</taxon>
    </lineage>
</organism>
<dbReference type="Pfam" id="PF03657">
    <property type="entry name" value="UPF0113"/>
    <property type="match status" value="1"/>
</dbReference>
<evidence type="ECO:0000313" key="8">
    <source>
        <dbReference type="EMBL" id="KAK8088712.1"/>
    </source>
</evidence>
<dbReference type="EMBL" id="JAQQWN010000004">
    <property type="protein sequence ID" value="KAK8088712.1"/>
    <property type="molecule type" value="Genomic_DNA"/>
</dbReference>
<dbReference type="CDD" id="cd21151">
    <property type="entry name" value="PUA_Nip7-like"/>
    <property type="match status" value="1"/>
</dbReference>
<dbReference type="SUPFAM" id="SSF88697">
    <property type="entry name" value="PUA domain-like"/>
    <property type="match status" value="1"/>
</dbReference>
<keyword evidence="9" id="KW-1185">Reference proteome</keyword>
<dbReference type="SUPFAM" id="SSF88802">
    <property type="entry name" value="Pre-PUA domain"/>
    <property type="match status" value="1"/>
</dbReference>
<evidence type="ECO:0000259" key="7">
    <source>
        <dbReference type="SMART" id="SM00359"/>
    </source>
</evidence>
<comment type="caution">
    <text evidence="8">The sequence shown here is derived from an EMBL/GenBank/DDBJ whole genome shotgun (WGS) entry which is preliminary data.</text>
</comment>
<dbReference type="InterPro" id="IPR005155">
    <property type="entry name" value="UPF0113_PUA"/>
</dbReference>
<comment type="subunit">
    <text evidence="6">Interacts with pre-ribosome complex.</text>
</comment>
<protein>
    <recommendedName>
        <fullName evidence="6">60S ribosome subunit biogenesis protein NIP7</fullName>
    </recommendedName>
</protein>
<evidence type="ECO:0000256" key="2">
    <source>
        <dbReference type="ARBA" id="ARBA00009895"/>
    </source>
</evidence>
<dbReference type="Pfam" id="PF17833">
    <property type="entry name" value="pre-PUA_NIP7"/>
    <property type="match status" value="1"/>
</dbReference>
<evidence type="ECO:0000256" key="6">
    <source>
        <dbReference type="PIRNR" id="PIRNR017190"/>
    </source>
</evidence>
<proteinExistence type="inferred from homology"/>
<evidence type="ECO:0000313" key="9">
    <source>
        <dbReference type="Proteomes" id="UP001433268"/>
    </source>
</evidence>
<name>A0ABR1X029_9PEZI</name>
<dbReference type="SMART" id="SM00359">
    <property type="entry name" value="PUA"/>
    <property type="match status" value="1"/>
</dbReference>
<dbReference type="GeneID" id="92041048"/>
<keyword evidence="3 6" id="KW-0690">Ribosome biogenesis</keyword>
<comment type="similarity">
    <text evidence="2 6">Belongs to the NIP7 family.</text>
</comment>
<gene>
    <name evidence="8" type="ORF">PG997_003673</name>
</gene>
<evidence type="ECO:0000256" key="3">
    <source>
        <dbReference type="ARBA" id="ARBA00022517"/>
    </source>
</evidence>
<dbReference type="InterPro" id="IPR016686">
    <property type="entry name" value="Ribosomal_synth_fac_NIP7"/>
</dbReference>
<reference evidence="8 9" key="1">
    <citation type="submission" date="2023-01" db="EMBL/GenBank/DDBJ databases">
        <title>Analysis of 21 Apiospora genomes using comparative genomics revels a genus with tremendous synthesis potential of carbohydrate active enzymes and secondary metabolites.</title>
        <authorList>
            <person name="Sorensen T."/>
        </authorList>
    </citation>
    <scope>NUCLEOTIDE SEQUENCE [LARGE SCALE GENOMIC DNA]</scope>
    <source>
        <strain evidence="8 9">CBS 114990</strain>
    </source>
</reference>
<dbReference type="PROSITE" id="PS50890">
    <property type="entry name" value="PUA"/>
    <property type="match status" value="1"/>
</dbReference>
<dbReference type="InterPro" id="IPR002478">
    <property type="entry name" value="PUA"/>
</dbReference>
<dbReference type="Proteomes" id="UP001433268">
    <property type="component" value="Unassembled WGS sequence"/>
</dbReference>
<dbReference type="InterPro" id="IPR055359">
    <property type="entry name" value="Nip7_N_euk"/>
</dbReference>
<evidence type="ECO:0000256" key="4">
    <source>
        <dbReference type="ARBA" id="ARBA00022884"/>
    </source>
</evidence>
<dbReference type="Gene3D" id="2.30.130.10">
    <property type="entry name" value="PUA domain"/>
    <property type="match status" value="1"/>
</dbReference>
<comment type="subcellular location">
    <subcellularLocation>
        <location evidence="1">Nucleus</location>
        <location evidence="1">Nucleolus</location>
    </subcellularLocation>
</comment>
<dbReference type="PIRSF" id="PIRSF017190">
    <property type="entry name" value="Rbsml_synth_fac_NIP7"/>
    <property type="match status" value="1"/>
</dbReference>
<feature type="domain" description="PUA" evidence="7">
    <location>
        <begin position="122"/>
        <end position="197"/>
    </location>
</feature>
<dbReference type="RefSeq" id="XP_066671606.1">
    <property type="nucleotide sequence ID" value="XM_066807988.1"/>
</dbReference>
<dbReference type="InterPro" id="IPR015947">
    <property type="entry name" value="PUA-like_sf"/>
</dbReference>
<accession>A0ABR1X029</accession>
<evidence type="ECO:0000256" key="1">
    <source>
        <dbReference type="ARBA" id="ARBA00004604"/>
    </source>
</evidence>
<comment type="function">
    <text evidence="6">Required for proper 27S pre-rRNA processing and 60S ribosome subunit assembly.</text>
</comment>
<keyword evidence="4 6" id="KW-0694">RNA-binding</keyword>
<sequence length="210" mass="23314">MRPLTEEETQTVFAKLASICGNSLKNLIAPIDNSPTADRYVFRVQKDRKTPYFPNWLPVDTPGARTLSRGVYYVLLSMANLATTVSRDNLLSLGTCLGKMTKTGKFKLHITALPILAEHSRYKIWIKPSGEMPFLYGGNIVKAHVGRWTEDTPEHTGIVVFSMDDRPLGFGVTARSTAEARRLAPTGMVVFRQADAGEYLRDEDSLFSSG</sequence>
<dbReference type="CDD" id="cd21146">
    <property type="entry name" value="Nip7_N_euk"/>
    <property type="match status" value="1"/>
</dbReference>
<keyword evidence="5 6" id="KW-0539">Nucleus</keyword>
<dbReference type="InterPro" id="IPR040598">
    <property type="entry name" value="NIP7_N"/>
</dbReference>
<evidence type="ECO:0000256" key="5">
    <source>
        <dbReference type="ARBA" id="ARBA00023242"/>
    </source>
</evidence>
<dbReference type="InterPro" id="IPR036974">
    <property type="entry name" value="PUA_sf"/>
</dbReference>